<reference evidence="3 4" key="1">
    <citation type="submission" date="2024-02" db="EMBL/GenBank/DDBJ databases">
        <authorList>
            <person name="Daric V."/>
            <person name="Darras S."/>
        </authorList>
    </citation>
    <scope>NUCLEOTIDE SEQUENCE [LARGE SCALE GENOMIC DNA]</scope>
</reference>
<name>A0ABP0EV30_CLALP</name>
<accession>A0ABP0EV30</accession>
<keyword evidence="4" id="KW-1185">Reference proteome</keyword>
<feature type="compositionally biased region" description="Polar residues" evidence="2">
    <location>
        <begin position="33"/>
        <end position="44"/>
    </location>
</feature>
<gene>
    <name evidence="3" type="ORF">CVLEPA_LOCUS279</name>
</gene>
<protein>
    <submittedName>
        <fullName evidence="3">Uncharacterized protein</fullName>
    </submittedName>
</protein>
<keyword evidence="1" id="KW-0175">Coiled coil</keyword>
<sequence length="225" mass="25578">MAEKLEATSLLRSPKLEIQLKKIITADLSTSIKTEKQTSQSLSSVLEREREQEQVPSKPAALNHQTNKTLDNAHERIDTLRSMLKLTNAKTALAEKKLPEEKTNTDVEEKKNTEKVVQEAFSAKQQSCQQIVNPVRDSRNVFQLYQELACENLHSNADLPFELNFLQSGKLERKSSSSALQDLEKELDKALNVVDERVDRLDKGIKDTKKIEDLLDSCLKEMEQT</sequence>
<evidence type="ECO:0000313" key="4">
    <source>
        <dbReference type="Proteomes" id="UP001642483"/>
    </source>
</evidence>
<evidence type="ECO:0000256" key="1">
    <source>
        <dbReference type="SAM" id="Coils"/>
    </source>
</evidence>
<evidence type="ECO:0000256" key="2">
    <source>
        <dbReference type="SAM" id="MobiDB-lite"/>
    </source>
</evidence>
<dbReference type="Proteomes" id="UP001642483">
    <property type="component" value="Unassembled WGS sequence"/>
</dbReference>
<feature type="coiled-coil region" evidence="1">
    <location>
        <begin position="173"/>
        <end position="200"/>
    </location>
</feature>
<comment type="caution">
    <text evidence="3">The sequence shown here is derived from an EMBL/GenBank/DDBJ whole genome shotgun (WGS) entry which is preliminary data.</text>
</comment>
<organism evidence="3 4">
    <name type="scientific">Clavelina lepadiformis</name>
    <name type="common">Light-bulb sea squirt</name>
    <name type="synonym">Ascidia lepadiformis</name>
    <dbReference type="NCBI Taxonomy" id="159417"/>
    <lineage>
        <taxon>Eukaryota</taxon>
        <taxon>Metazoa</taxon>
        <taxon>Chordata</taxon>
        <taxon>Tunicata</taxon>
        <taxon>Ascidiacea</taxon>
        <taxon>Aplousobranchia</taxon>
        <taxon>Clavelinidae</taxon>
        <taxon>Clavelina</taxon>
    </lineage>
</organism>
<feature type="region of interest" description="Disordered" evidence="2">
    <location>
        <begin position="33"/>
        <end position="58"/>
    </location>
</feature>
<dbReference type="EMBL" id="CAWYQH010000001">
    <property type="protein sequence ID" value="CAK8671225.1"/>
    <property type="molecule type" value="Genomic_DNA"/>
</dbReference>
<proteinExistence type="predicted"/>
<evidence type="ECO:0000313" key="3">
    <source>
        <dbReference type="EMBL" id="CAK8671225.1"/>
    </source>
</evidence>